<dbReference type="EC" id="2.5.1.18" evidence="1"/>
<dbReference type="CDD" id="cd03192">
    <property type="entry name" value="GST_C_Sigma_like"/>
    <property type="match status" value="1"/>
</dbReference>
<dbReference type="Proteomes" id="UP000887566">
    <property type="component" value="Unplaced"/>
</dbReference>
<comment type="catalytic activity">
    <reaction evidence="3">
        <text>RX + glutathione = an S-substituted glutathione + a halide anion + H(+)</text>
        <dbReference type="Rhea" id="RHEA:16437"/>
        <dbReference type="ChEBI" id="CHEBI:15378"/>
        <dbReference type="ChEBI" id="CHEBI:16042"/>
        <dbReference type="ChEBI" id="CHEBI:17792"/>
        <dbReference type="ChEBI" id="CHEBI:57925"/>
        <dbReference type="ChEBI" id="CHEBI:90779"/>
        <dbReference type="EC" id="2.5.1.18"/>
    </reaction>
</comment>
<dbReference type="GO" id="GO:0004602">
    <property type="term" value="F:glutathione peroxidase activity"/>
    <property type="evidence" value="ECO:0007669"/>
    <property type="project" value="UniProtKB-ARBA"/>
</dbReference>
<dbReference type="GO" id="GO:0004364">
    <property type="term" value="F:glutathione transferase activity"/>
    <property type="evidence" value="ECO:0007669"/>
    <property type="project" value="UniProtKB-EC"/>
</dbReference>
<dbReference type="InterPro" id="IPR036249">
    <property type="entry name" value="Thioredoxin-like_sf"/>
</dbReference>
<keyword evidence="2" id="KW-0808">Transferase</keyword>
<dbReference type="Gene3D" id="1.20.1050.10">
    <property type="match status" value="1"/>
</dbReference>
<evidence type="ECO:0000256" key="3">
    <source>
        <dbReference type="ARBA" id="ARBA00047960"/>
    </source>
</evidence>
<dbReference type="Gene3D" id="3.40.30.10">
    <property type="entry name" value="Glutaredoxin"/>
    <property type="match status" value="1"/>
</dbReference>
<organism evidence="6 7">
    <name type="scientific">Plectus sambesii</name>
    <dbReference type="NCBI Taxonomy" id="2011161"/>
    <lineage>
        <taxon>Eukaryota</taxon>
        <taxon>Metazoa</taxon>
        <taxon>Ecdysozoa</taxon>
        <taxon>Nematoda</taxon>
        <taxon>Chromadorea</taxon>
        <taxon>Plectida</taxon>
        <taxon>Plectina</taxon>
        <taxon>Plectoidea</taxon>
        <taxon>Plectidae</taxon>
        <taxon>Plectus</taxon>
    </lineage>
</organism>
<dbReference type="Pfam" id="PF14497">
    <property type="entry name" value="GST_C_3"/>
    <property type="match status" value="1"/>
</dbReference>
<dbReference type="InterPro" id="IPR004046">
    <property type="entry name" value="GST_C"/>
</dbReference>
<dbReference type="SUPFAM" id="SSF52833">
    <property type="entry name" value="Thioredoxin-like"/>
    <property type="match status" value="1"/>
</dbReference>
<evidence type="ECO:0000259" key="4">
    <source>
        <dbReference type="PROSITE" id="PS50404"/>
    </source>
</evidence>
<proteinExistence type="predicted"/>
<dbReference type="SFLD" id="SFLDG01205">
    <property type="entry name" value="AMPS.1"/>
    <property type="match status" value="1"/>
</dbReference>
<dbReference type="Pfam" id="PF02798">
    <property type="entry name" value="GST_N"/>
    <property type="match status" value="1"/>
</dbReference>
<dbReference type="SFLD" id="SFLDS00019">
    <property type="entry name" value="Glutathione_Transferase_(cytos"/>
    <property type="match status" value="1"/>
</dbReference>
<dbReference type="GO" id="GO:0006749">
    <property type="term" value="P:glutathione metabolic process"/>
    <property type="evidence" value="ECO:0007669"/>
    <property type="project" value="TreeGrafter"/>
</dbReference>
<dbReference type="AlphaFoldDB" id="A0A914V6V4"/>
<feature type="domain" description="GST C-terminal" evidence="5">
    <location>
        <begin position="81"/>
        <end position="204"/>
    </location>
</feature>
<dbReference type="InterPro" id="IPR050213">
    <property type="entry name" value="GST_superfamily"/>
</dbReference>
<dbReference type="CDD" id="cd03039">
    <property type="entry name" value="GST_N_Sigma_like"/>
    <property type="match status" value="1"/>
</dbReference>
<dbReference type="PANTHER" id="PTHR11571:SF260">
    <property type="entry name" value="GLUTATHIONE S-TRANSFERASE"/>
    <property type="match status" value="1"/>
</dbReference>
<evidence type="ECO:0000313" key="6">
    <source>
        <dbReference type="Proteomes" id="UP000887566"/>
    </source>
</evidence>
<dbReference type="InterPro" id="IPR004045">
    <property type="entry name" value="Glutathione_S-Trfase_N"/>
</dbReference>
<evidence type="ECO:0000256" key="2">
    <source>
        <dbReference type="ARBA" id="ARBA00022679"/>
    </source>
</evidence>
<dbReference type="SFLD" id="SFLDG00363">
    <property type="entry name" value="AMPS_(cytGST):_Alpha-__Mu-__Pi"/>
    <property type="match status" value="1"/>
</dbReference>
<protein>
    <recommendedName>
        <fullName evidence="1">glutathione transferase</fullName>
        <ecNumber evidence="1">2.5.1.18</ecNumber>
    </recommendedName>
</protein>
<dbReference type="InterPro" id="IPR040079">
    <property type="entry name" value="Glutathione_S-Trfase"/>
</dbReference>
<dbReference type="InterPro" id="IPR036282">
    <property type="entry name" value="Glutathione-S-Trfase_C_sf"/>
</dbReference>
<name>A0A914V6V4_9BILA</name>
<dbReference type="PROSITE" id="PS50404">
    <property type="entry name" value="GST_NTER"/>
    <property type="match status" value="1"/>
</dbReference>
<evidence type="ECO:0000259" key="5">
    <source>
        <dbReference type="PROSITE" id="PS50405"/>
    </source>
</evidence>
<sequence length="204" mass="22999">MPQYKLTYFNIMGRGEPIRLIFAQGGIDYEDNRVTGDAWTAFKPSTPFGQLPVLEVDGKMLAQSGAICTYLAKQSGLNGKDDWEAAKIQELNGGVEDLLAGFRPWFTEKDETKKKEILENLTNEKIIPFLDRYEKFLADNGTGFFVGNDVTQADLNLFHWLGFLAHGICPEPFKKYAELNKFLAKIGGLPKIAAWLEKRPKTDM</sequence>
<keyword evidence="6" id="KW-1185">Reference proteome</keyword>
<dbReference type="FunFam" id="3.40.30.10:FF:000035">
    <property type="entry name" value="hematopoietic prostaglandin D synthase"/>
    <property type="match status" value="1"/>
</dbReference>
<dbReference type="FunFam" id="1.20.1050.10:FF:000030">
    <property type="entry name" value="Glutathione S-transferase S1"/>
    <property type="match status" value="1"/>
</dbReference>
<accession>A0A914V6V4</accession>
<dbReference type="InterPro" id="IPR010987">
    <property type="entry name" value="Glutathione-S-Trfase_C-like"/>
</dbReference>
<evidence type="ECO:0000313" key="7">
    <source>
        <dbReference type="WBParaSite" id="PSAMB.scaffold1602size29515.g13956.t1"/>
    </source>
</evidence>
<dbReference type="PANTHER" id="PTHR11571">
    <property type="entry name" value="GLUTATHIONE S-TRANSFERASE"/>
    <property type="match status" value="1"/>
</dbReference>
<dbReference type="SUPFAM" id="SSF47616">
    <property type="entry name" value="GST C-terminal domain-like"/>
    <property type="match status" value="1"/>
</dbReference>
<evidence type="ECO:0000256" key="1">
    <source>
        <dbReference type="ARBA" id="ARBA00012452"/>
    </source>
</evidence>
<reference evidence="7" key="1">
    <citation type="submission" date="2022-11" db="UniProtKB">
        <authorList>
            <consortium name="WormBaseParasite"/>
        </authorList>
    </citation>
    <scope>IDENTIFICATION</scope>
</reference>
<dbReference type="PROSITE" id="PS50405">
    <property type="entry name" value="GST_CTER"/>
    <property type="match status" value="1"/>
</dbReference>
<feature type="domain" description="GST N-terminal" evidence="4">
    <location>
        <begin position="2"/>
        <end position="79"/>
    </location>
</feature>
<dbReference type="WBParaSite" id="PSAMB.scaffold1602size29515.g13956.t1">
    <property type="protein sequence ID" value="PSAMB.scaffold1602size29515.g13956.t1"/>
    <property type="gene ID" value="PSAMB.scaffold1602size29515.g13956"/>
</dbReference>